<dbReference type="Pfam" id="PF07238">
    <property type="entry name" value="PilZ"/>
    <property type="match status" value="2"/>
</dbReference>
<dbReference type="Gene3D" id="2.40.10.220">
    <property type="entry name" value="predicted glycosyltransferase like domains"/>
    <property type="match status" value="1"/>
</dbReference>
<evidence type="ECO:0000313" key="4">
    <source>
        <dbReference type="Proteomes" id="UP000663281"/>
    </source>
</evidence>
<evidence type="ECO:0000256" key="1">
    <source>
        <dbReference type="SAM" id="Coils"/>
    </source>
</evidence>
<evidence type="ECO:0000259" key="2">
    <source>
        <dbReference type="Pfam" id="PF07238"/>
    </source>
</evidence>
<feature type="coiled-coil region" evidence="1">
    <location>
        <begin position="571"/>
        <end position="605"/>
    </location>
</feature>
<dbReference type="RefSeq" id="WP_207325625.1">
    <property type="nucleotide sequence ID" value="NZ_CP071504.1"/>
</dbReference>
<dbReference type="Proteomes" id="UP000663281">
    <property type="component" value="Chromosome"/>
</dbReference>
<feature type="domain" description="PilZ" evidence="2">
    <location>
        <begin position="474"/>
        <end position="590"/>
    </location>
</feature>
<dbReference type="InterPro" id="IPR009875">
    <property type="entry name" value="PilZ_domain"/>
</dbReference>
<dbReference type="SUPFAM" id="SSF141371">
    <property type="entry name" value="PilZ domain-like"/>
    <property type="match status" value="1"/>
</dbReference>
<feature type="domain" description="PilZ" evidence="2">
    <location>
        <begin position="143"/>
        <end position="226"/>
    </location>
</feature>
<evidence type="ECO:0000313" key="3">
    <source>
        <dbReference type="EMBL" id="QSX30911.1"/>
    </source>
</evidence>
<keyword evidence="4" id="KW-1185">Reference proteome</keyword>
<proteinExistence type="predicted"/>
<protein>
    <submittedName>
        <fullName evidence="3">PilZ domain-containing protein</fullName>
    </submittedName>
</protein>
<accession>A0A974XPJ9</accession>
<dbReference type="AlphaFoldDB" id="A0A974XPJ9"/>
<gene>
    <name evidence="3" type="ORF">JYB88_04485</name>
</gene>
<dbReference type="KEGG" id="scyp:JYB88_04485"/>
<dbReference type="EMBL" id="CP071504">
    <property type="protein sequence ID" value="QSX30911.1"/>
    <property type="molecule type" value="Genomic_DNA"/>
</dbReference>
<keyword evidence="1" id="KW-0175">Coiled coil</keyword>
<reference evidence="3 4" key="1">
    <citation type="submission" date="2021-03" db="EMBL/GenBank/DDBJ databases">
        <title>Novel species identification of genus Shewanella.</title>
        <authorList>
            <person name="Liu G."/>
            <person name="Zhang Q."/>
        </authorList>
    </citation>
    <scope>NUCLEOTIDE SEQUENCE [LARGE SCALE GENOMIC DNA]</scope>
    <source>
        <strain evidence="3 4">FJAT-53726</strain>
    </source>
</reference>
<dbReference type="GO" id="GO:0035438">
    <property type="term" value="F:cyclic-di-GMP binding"/>
    <property type="evidence" value="ECO:0007669"/>
    <property type="project" value="InterPro"/>
</dbReference>
<name>A0A974XPJ9_9GAMM</name>
<organism evidence="3 4">
    <name type="scientific">Shewanella cyperi</name>
    <dbReference type="NCBI Taxonomy" id="2814292"/>
    <lineage>
        <taxon>Bacteria</taxon>
        <taxon>Pseudomonadati</taxon>
        <taxon>Pseudomonadota</taxon>
        <taxon>Gammaproteobacteria</taxon>
        <taxon>Alteromonadales</taxon>
        <taxon>Shewanellaceae</taxon>
        <taxon>Shewanella</taxon>
    </lineage>
</organism>
<sequence length="791" mass="90575">MSLESHSALIEQLKPLMMEPNFPQVFEQLTADESNSTRFLLKMELTRLGNNCSRLIDLRDKSELPCEEVHLERQVHFLDAPARQVFERALHLYRGRYTLGVYEEVMQAHKQRRLQQRQSPTELQSPGSLPFLLPAVVMGSYFNRTEERMNYSIRIQASQVGRETQNGITVDLSVGGARIRLPMRHGFNPDKPLRVKLVDLSQEYYYEDLQQGVDYQIVDTDSNNEYCWMRLKRIGGTEALAKMLGNLINGYKYRYKVDINDVLVTATGLAFERQYLAHLPHLPLFMPKGDVPSISHLLLSHDNQGIVHFFQDEEDISQLPAMLTAGRLNYLLNQANNPDHSLFFCFTHNANGRLFFYSATLAELKHRGEMPLFLGFGASKPSWRVFRLSADIIDHDKQYKSAMIPGDSGSYSALTEQQLAGFSHVLQLMDVTCEAARSQYRQWFDNSNVNALKVYGQKKLNSQTIRQVALEFSERRREARFAFKTLVEIRQGKLRAQGISCDISTRGMQLNLDECLPFELNKPVTLSLPKLQALAGKTRLEELPYQLVRSRRDGCTLHLAAIVGHTPHAGVEFLNKLIEHNREKLEQLTENNAEVKELSDGMKNLLMRRLQGIPLFIEKTSKATVVSHIGVGVEPHPIADLFAALSTEKLRYDLTPLLGNGAAKRDIIDPIREMRPLQDVDSIEIFIQVAHQSRGKVQLKCVRRDSLSEEAQLAFIRQSQILGRFVALKLYRAATGKPDMAYIRRELEYIHIHAQHKAKQLEEQMWRIVGVAELLDISHEVLQRYPALYRE</sequence>